<evidence type="ECO:0000256" key="3">
    <source>
        <dbReference type="ARBA" id="ARBA00023163"/>
    </source>
</evidence>
<dbReference type="PANTHER" id="PTHR31100">
    <property type="entry name" value="AT-HOOK MOTIF NUCLEAR-LOCALIZED PROTEIN 15"/>
    <property type="match status" value="1"/>
</dbReference>
<dbReference type="EMBL" id="JBDFQZ010000012">
    <property type="protein sequence ID" value="KAK9673589.1"/>
    <property type="molecule type" value="Genomic_DNA"/>
</dbReference>
<dbReference type="GO" id="GO:0003700">
    <property type="term" value="F:DNA-binding transcription factor activity"/>
    <property type="evidence" value="ECO:0007669"/>
    <property type="project" value="TreeGrafter"/>
</dbReference>
<evidence type="ECO:0000256" key="4">
    <source>
        <dbReference type="SAM" id="MobiDB-lite"/>
    </source>
</evidence>
<evidence type="ECO:0000256" key="2">
    <source>
        <dbReference type="ARBA" id="ARBA00023125"/>
    </source>
</evidence>
<feature type="region of interest" description="Disordered" evidence="4">
    <location>
        <begin position="133"/>
        <end position="157"/>
    </location>
</feature>
<feature type="region of interest" description="Disordered" evidence="4">
    <location>
        <begin position="317"/>
        <end position="350"/>
    </location>
</feature>
<dbReference type="SUPFAM" id="SSF117856">
    <property type="entry name" value="AF0104/ALDC/Ptd012-like"/>
    <property type="match status" value="1"/>
</dbReference>
<feature type="region of interest" description="Disordered" evidence="4">
    <location>
        <begin position="1"/>
        <end position="25"/>
    </location>
</feature>
<dbReference type="GO" id="GO:0005634">
    <property type="term" value="C:nucleus"/>
    <property type="evidence" value="ECO:0007669"/>
    <property type="project" value="TreeGrafter"/>
</dbReference>
<dbReference type="InterPro" id="IPR005175">
    <property type="entry name" value="PPC_dom"/>
</dbReference>
<dbReference type="AlphaFoldDB" id="A0AAW1HC72"/>
<feature type="compositionally biased region" description="Polar residues" evidence="4">
    <location>
        <begin position="37"/>
        <end position="77"/>
    </location>
</feature>
<evidence type="ECO:0000256" key="1">
    <source>
        <dbReference type="ARBA" id="ARBA00023015"/>
    </source>
</evidence>
<dbReference type="Gene3D" id="3.30.1330.80">
    <property type="entry name" value="Hypothetical protein, similar to alpha- acetolactate decarboxylase, domain 2"/>
    <property type="match status" value="1"/>
</dbReference>
<accession>A0AAW1HC72</accession>
<keyword evidence="1" id="KW-0805">Transcription regulation</keyword>
<feature type="compositionally biased region" description="Polar residues" evidence="4">
    <location>
        <begin position="1"/>
        <end position="14"/>
    </location>
</feature>
<evidence type="ECO:0000259" key="5">
    <source>
        <dbReference type="PROSITE" id="PS51742"/>
    </source>
</evidence>
<keyword evidence="3" id="KW-0804">Transcription</keyword>
<gene>
    <name evidence="6" type="ORF">RND81_12G177200</name>
</gene>
<keyword evidence="7" id="KW-1185">Reference proteome</keyword>
<feature type="compositionally biased region" description="Basic residues" evidence="4">
    <location>
        <begin position="144"/>
        <end position="155"/>
    </location>
</feature>
<evidence type="ECO:0000313" key="7">
    <source>
        <dbReference type="Proteomes" id="UP001443914"/>
    </source>
</evidence>
<name>A0AAW1HC72_SAPOF</name>
<sequence length="350" mass="37204">MAINPNSQPNSPITSNEVVNQASSNNSQSSFNTVIINNTSPQHTPVSSPTNGHSNPDQANGSTNTNPWTTLNSIPSNNHHEPVQANDSVIGLVNGSANESTNPETHLATNLTNLDAYLTNPLSLIPEPIGFMPLATSSSERPRSKGRPKGSKNKPKAVTINHDHRSFHRTHTIEIPDGADIVESIRHFARRQHVGVSIHSGLGQVRNVTVQNSGTNKSNISHAGTHGLVFINGLHHGSAIQRPPLNSVAGIPVSYPCPSAAESYLNVILCGPSGGFWGGLVVGPLIASGRVILHVSPFECYDFQRVVPEALAQAHYPGSDGAGPSSSCGNDGLNSDPNYSGRKRRRFSNY</sequence>
<evidence type="ECO:0000313" key="6">
    <source>
        <dbReference type="EMBL" id="KAK9673589.1"/>
    </source>
</evidence>
<dbReference type="InterPro" id="IPR014476">
    <property type="entry name" value="AHL15-29"/>
</dbReference>
<dbReference type="PROSITE" id="PS51742">
    <property type="entry name" value="PPC"/>
    <property type="match status" value="1"/>
</dbReference>
<feature type="compositionally biased region" description="Low complexity" evidence="4">
    <location>
        <begin position="15"/>
        <end position="25"/>
    </location>
</feature>
<dbReference type="Pfam" id="PF03479">
    <property type="entry name" value="PCC"/>
    <property type="match status" value="1"/>
</dbReference>
<feature type="compositionally biased region" description="Basic residues" evidence="4">
    <location>
        <begin position="341"/>
        <end position="350"/>
    </location>
</feature>
<dbReference type="PANTHER" id="PTHR31100:SF14">
    <property type="entry name" value="AT-HOOK MOTIF NUCLEAR-LOCALIZED PROTEIN 15"/>
    <property type="match status" value="1"/>
</dbReference>
<feature type="domain" description="PPC" evidence="5">
    <location>
        <begin position="165"/>
        <end position="319"/>
    </location>
</feature>
<feature type="region of interest" description="Disordered" evidence="4">
    <location>
        <begin position="37"/>
        <end position="83"/>
    </location>
</feature>
<proteinExistence type="predicted"/>
<dbReference type="CDD" id="cd11378">
    <property type="entry name" value="DUF296"/>
    <property type="match status" value="1"/>
</dbReference>
<dbReference type="GO" id="GO:0003680">
    <property type="term" value="F:minor groove of adenine-thymine-rich DNA binding"/>
    <property type="evidence" value="ECO:0007669"/>
    <property type="project" value="InterPro"/>
</dbReference>
<organism evidence="6 7">
    <name type="scientific">Saponaria officinalis</name>
    <name type="common">Common soapwort</name>
    <name type="synonym">Lychnis saponaria</name>
    <dbReference type="NCBI Taxonomy" id="3572"/>
    <lineage>
        <taxon>Eukaryota</taxon>
        <taxon>Viridiplantae</taxon>
        <taxon>Streptophyta</taxon>
        <taxon>Embryophyta</taxon>
        <taxon>Tracheophyta</taxon>
        <taxon>Spermatophyta</taxon>
        <taxon>Magnoliopsida</taxon>
        <taxon>eudicotyledons</taxon>
        <taxon>Gunneridae</taxon>
        <taxon>Pentapetalae</taxon>
        <taxon>Caryophyllales</taxon>
        <taxon>Caryophyllaceae</taxon>
        <taxon>Caryophylleae</taxon>
        <taxon>Saponaria</taxon>
    </lineage>
</organism>
<protein>
    <recommendedName>
        <fullName evidence="5">PPC domain-containing protein</fullName>
    </recommendedName>
</protein>
<dbReference type="Proteomes" id="UP001443914">
    <property type="component" value="Unassembled WGS sequence"/>
</dbReference>
<comment type="caution">
    <text evidence="6">The sequence shown here is derived from an EMBL/GenBank/DDBJ whole genome shotgun (WGS) entry which is preliminary data.</text>
</comment>
<keyword evidence="2" id="KW-0238">DNA-binding</keyword>
<feature type="compositionally biased region" description="Polar residues" evidence="4">
    <location>
        <begin position="324"/>
        <end position="338"/>
    </location>
</feature>
<reference evidence="6" key="1">
    <citation type="submission" date="2024-03" db="EMBL/GenBank/DDBJ databases">
        <title>WGS assembly of Saponaria officinalis var. Norfolk2.</title>
        <authorList>
            <person name="Jenkins J."/>
            <person name="Shu S."/>
            <person name="Grimwood J."/>
            <person name="Barry K."/>
            <person name="Goodstein D."/>
            <person name="Schmutz J."/>
            <person name="Leebens-Mack J."/>
            <person name="Osbourn A."/>
        </authorList>
    </citation>
    <scope>NUCLEOTIDE SEQUENCE [LARGE SCALE GENOMIC DNA]</scope>
    <source>
        <strain evidence="6">JIC</strain>
    </source>
</reference>